<evidence type="ECO:0000313" key="1">
    <source>
        <dbReference type="EMBL" id="KAA8782501.1"/>
    </source>
</evidence>
<dbReference type="EMBL" id="RIAS01000001">
    <property type="protein sequence ID" value="KAA8782501.1"/>
    <property type="molecule type" value="Genomic_DNA"/>
</dbReference>
<protein>
    <submittedName>
        <fullName evidence="1">Uncharacterized protein</fullName>
    </submittedName>
</protein>
<reference evidence="1 2" key="1">
    <citation type="journal article" date="2019" name="J. Ind. Microbiol. Biotechnol.">
        <title>Paenibacillus amylolyticus 27C64 has a diverse set of carbohydrate-active enzymes and complete pectin deconstruction system.</title>
        <authorList>
            <person name="Keggi C."/>
            <person name="Doran-Peterson J."/>
        </authorList>
    </citation>
    <scope>NUCLEOTIDE SEQUENCE [LARGE SCALE GENOMIC DNA]</scope>
    <source>
        <strain evidence="1 2">27C64</strain>
    </source>
</reference>
<dbReference type="OrthoDB" id="2627677at2"/>
<dbReference type="AlphaFoldDB" id="A0A5M9WLR0"/>
<gene>
    <name evidence="1" type="ORF">EC604_01385</name>
</gene>
<accession>A0A5M9WLR0</accession>
<organism evidence="1 2">
    <name type="scientific">Paenibacillus amylolyticus</name>
    <dbReference type="NCBI Taxonomy" id="1451"/>
    <lineage>
        <taxon>Bacteria</taxon>
        <taxon>Bacillati</taxon>
        <taxon>Bacillota</taxon>
        <taxon>Bacilli</taxon>
        <taxon>Bacillales</taxon>
        <taxon>Paenibacillaceae</taxon>
        <taxon>Paenibacillus</taxon>
    </lineage>
</organism>
<comment type="caution">
    <text evidence="1">The sequence shown here is derived from an EMBL/GenBank/DDBJ whole genome shotgun (WGS) entry which is preliminary data.</text>
</comment>
<dbReference type="Proteomes" id="UP000323664">
    <property type="component" value="Unassembled WGS sequence"/>
</dbReference>
<sequence length="67" mass="7413">MARMAHILEIKLDINKPVEELVEVITAVLSSHPLKEKEILVALDLEVGNALAAIEIKEQKDKSVPVE</sequence>
<evidence type="ECO:0000313" key="2">
    <source>
        <dbReference type="Proteomes" id="UP000323664"/>
    </source>
</evidence>
<proteinExistence type="predicted"/>
<name>A0A5M9WLR0_PAEAM</name>